<dbReference type="AlphaFoldDB" id="A0A1V6T8B6"/>
<gene>
    <name evidence="3" type="ORF">PENSTE_c010G01036</name>
</gene>
<comment type="caution">
    <text evidence="3">The sequence shown here is derived from an EMBL/GenBank/DDBJ whole genome shotgun (WGS) entry which is preliminary data.</text>
</comment>
<feature type="compositionally biased region" description="Acidic residues" evidence="1">
    <location>
        <begin position="76"/>
        <end position="128"/>
    </location>
</feature>
<evidence type="ECO:0000259" key="2">
    <source>
        <dbReference type="PROSITE" id="PS50181"/>
    </source>
</evidence>
<dbReference type="PROSITE" id="PS50181">
    <property type="entry name" value="FBOX"/>
    <property type="match status" value="1"/>
</dbReference>
<proteinExistence type="predicted"/>
<accession>A0A1V6T8B6</accession>
<dbReference type="Proteomes" id="UP000191285">
    <property type="component" value="Unassembled WGS sequence"/>
</dbReference>
<evidence type="ECO:0000313" key="3">
    <source>
        <dbReference type="EMBL" id="OQE22612.1"/>
    </source>
</evidence>
<evidence type="ECO:0000313" key="4">
    <source>
        <dbReference type="Proteomes" id="UP000191285"/>
    </source>
</evidence>
<sequence>MPKMLLSLPTELVLLILRECDPTTFLQLTFSCRALLEAALSNRQLIEHQLYQTPGGISDDKLQGKYEIRNLPYEYEIEDEDEHSDGFEEGDEDLNEDEVVEDDYSGEDEDEDENVNGDGEEVADEGEDGIGFGNGDGVEIADENEIDSEDEPKNDPDIGSDLSTRALFGRLLQRSYRNLFGAEFYCQRKLITFEEKVLDTRASVLECNSAHGSSKLVFKGDNHVYDIDDGLEVAGVISLPAEKFGTVDFLFTGHATHVTPESIRDGIYMLHRFKPFDDPEADTSHPFVRQAMQYSSGGNIFLECRPYYPSYSIIYSFPEEKDYEPIAFASTREVNDVGYTPSERYGFAISWQHRQRADDHHVVFYNTHIGEYGDEEEVLARDDEVGITYGVYKSYLLSEVSGESAIRPTTKLVFNDRGRQMLHYNRGNTLYNAFQRLPDTINSAPKFSANACQVRFSDQLSLQFAIDIPFYSTHKHGRMIPDIRCHWQYLAIGIATHRVEHWTVACLLRSEAHCRVLHCNHEANLDRGRRFDQWEIMARLDGYHELNTSHGSLITASHQGTRIAAASWKTVTVWALRPNDIIFGDERRAYPESWRTSDGVVLLQPHVIELDAVVFQLEFPRTKDENELWAITDRGLMVLNLKPDQKGGEVKEELAYDSADPNIYQFE</sequence>
<dbReference type="OrthoDB" id="6058203at2759"/>
<dbReference type="EMBL" id="MLKD01000010">
    <property type="protein sequence ID" value="OQE22612.1"/>
    <property type="molecule type" value="Genomic_DNA"/>
</dbReference>
<reference evidence="4" key="1">
    <citation type="journal article" date="2017" name="Nat. Microbiol.">
        <title>Global analysis of biosynthetic gene clusters reveals vast potential of secondary metabolite production in Penicillium species.</title>
        <authorList>
            <person name="Nielsen J.C."/>
            <person name="Grijseels S."/>
            <person name="Prigent S."/>
            <person name="Ji B."/>
            <person name="Dainat J."/>
            <person name="Nielsen K.F."/>
            <person name="Frisvad J.C."/>
            <person name="Workman M."/>
            <person name="Nielsen J."/>
        </authorList>
    </citation>
    <scope>NUCLEOTIDE SEQUENCE [LARGE SCALE GENOMIC DNA]</scope>
    <source>
        <strain evidence="4">IBT 24891</strain>
    </source>
</reference>
<name>A0A1V6T8B6_9EURO</name>
<protein>
    <recommendedName>
        <fullName evidence="2">F-box domain-containing protein</fullName>
    </recommendedName>
</protein>
<feature type="region of interest" description="Disordered" evidence="1">
    <location>
        <begin position="76"/>
        <end position="139"/>
    </location>
</feature>
<organism evidence="3 4">
    <name type="scientific">Penicillium steckii</name>
    <dbReference type="NCBI Taxonomy" id="303698"/>
    <lineage>
        <taxon>Eukaryota</taxon>
        <taxon>Fungi</taxon>
        <taxon>Dikarya</taxon>
        <taxon>Ascomycota</taxon>
        <taxon>Pezizomycotina</taxon>
        <taxon>Eurotiomycetes</taxon>
        <taxon>Eurotiomycetidae</taxon>
        <taxon>Eurotiales</taxon>
        <taxon>Aspergillaceae</taxon>
        <taxon>Penicillium</taxon>
    </lineage>
</organism>
<dbReference type="InterPro" id="IPR001810">
    <property type="entry name" value="F-box_dom"/>
</dbReference>
<dbReference type="STRING" id="303698.A0A1V6T8B6"/>
<keyword evidence="4" id="KW-1185">Reference proteome</keyword>
<feature type="domain" description="F-box" evidence="2">
    <location>
        <begin position="2"/>
        <end position="45"/>
    </location>
</feature>
<dbReference type="PROSITE" id="PS51257">
    <property type="entry name" value="PROKAR_LIPOPROTEIN"/>
    <property type="match status" value="1"/>
</dbReference>
<evidence type="ECO:0000256" key="1">
    <source>
        <dbReference type="SAM" id="MobiDB-lite"/>
    </source>
</evidence>